<name>A0A941GWW8_9CHRO</name>
<organism evidence="1 2">
    <name type="scientific">Gomphosphaeria aponina SAG 52.96 = DSM 107014</name>
    <dbReference type="NCBI Taxonomy" id="1521640"/>
    <lineage>
        <taxon>Bacteria</taxon>
        <taxon>Bacillati</taxon>
        <taxon>Cyanobacteriota</taxon>
        <taxon>Cyanophyceae</taxon>
        <taxon>Oscillatoriophycideae</taxon>
        <taxon>Chroococcales</taxon>
        <taxon>Gomphosphaeriaceae</taxon>
        <taxon>Gomphosphaeria</taxon>
    </lineage>
</organism>
<dbReference type="EMBL" id="JADQBC010000145">
    <property type="protein sequence ID" value="MBR8829560.1"/>
    <property type="molecule type" value="Genomic_DNA"/>
</dbReference>
<dbReference type="AlphaFoldDB" id="A0A941GWW8"/>
<proteinExistence type="predicted"/>
<evidence type="ECO:0000313" key="2">
    <source>
        <dbReference type="Proteomes" id="UP000767446"/>
    </source>
</evidence>
<accession>A0A941GWW8</accession>
<dbReference type="Proteomes" id="UP000767446">
    <property type="component" value="Unassembled WGS sequence"/>
</dbReference>
<protein>
    <submittedName>
        <fullName evidence="1">Helix-turn-helix domain-containing protein</fullName>
    </submittedName>
</protein>
<dbReference type="Pfam" id="PF13384">
    <property type="entry name" value="HTH_23"/>
    <property type="match status" value="1"/>
</dbReference>
<reference evidence="1" key="1">
    <citation type="submission" date="2021-02" db="EMBL/GenBank/DDBJ databases">
        <title>Metagenome analyses of Stigonema ocellatum DSM 106950, Chlorogloea purpurea SAG 13.99 and Gomphosphaeria aponina DSM 107014.</title>
        <authorList>
            <person name="Marter P."/>
            <person name="Huang S."/>
        </authorList>
    </citation>
    <scope>NUCLEOTIDE SEQUENCE</scope>
    <source>
        <strain evidence="1">JP213</strain>
    </source>
</reference>
<gene>
    <name evidence="1" type="ORF">DSM107014_16965</name>
</gene>
<evidence type="ECO:0000313" key="1">
    <source>
        <dbReference type="EMBL" id="MBR8829560.1"/>
    </source>
</evidence>
<comment type="caution">
    <text evidence="1">The sequence shown here is derived from an EMBL/GenBank/DDBJ whole genome shotgun (WGS) entry which is preliminary data.</text>
</comment>
<sequence>MEALYLKSQKINRKTICQICRISKTTLSLYLKKSQEGGIEKLKELGYKGQESQLNK</sequence>